<dbReference type="GO" id="GO:0016740">
    <property type="term" value="F:transferase activity"/>
    <property type="evidence" value="ECO:0007669"/>
    <property type="project" value="UniProtKB-KW"/>
</dbReference>
<dbReference type="SUPFAM" id="SSF53448">
    <property type="entry name" value="Nucleotide-diphospho-sugar transferases"/>
    <property type="match status" value="1"/>
</dbReference>
<organism evidence="3 4">
    <name type="scientific">Paramagnetospirillum kuznetsovii</name>
    <dbReference type="NCBI Taxonomy" id="2053833"/>
    <lineage>
        <taxon>Bacteria</taxon>
        <taxon>Pseudomonadati</taxon>
        <taxon>Pseudomonadota</taxon>
        <taxon>Alphaproteobacteria</taxon>
        <taxon>Rhodospirillales</taxon>
        <taxon>Magnetospirillaceae</taxon>
        <taxon>Paramagnetospirillum</taxon>
    </lineage>
</organism>
<dbReference type="GO" id="GO:0005886">
    <property type="term" value="C:plasma membrane"/>
    <property type="evidence" value="ECO:0007669"/>
    <property type="project" value="TreeGrafter"/>
</dbReference>
<dbReference type="AlphaFoldDB" id="A0A364P2R0"/>
<dbReference type="PANTHER" id="PTHR48090:SF8">
    <property type="entry name" value="GLYCOSYLTRANSFERASE CSBB-RELATED"/>
    <property type="match status" value="1"/>
</dbReference>
<evidence type="ECO:0000313" key="4">
    <source>
        <dbReference type="Proteomes" id="UP000251075"/>
    </source>
</evidence>
<dbReference type="OrthoDB" id="9807795at2"/>
<dbReference type="EMBL" id="PGTO01000001">
    <property type="protein sequence ID" value="RAU23576.1"/>
    <property type="molecule type" value="Genomic_DNA"/>
</dbReference>
<sequence length="308" mass="34082">MKKLSVVVPVYFNEGSLVLLHERLDGVGAQLATLGVDLEMIFVDDGSGDRSAEVLLDLHAKDKRVKVARHTRNFGSFPAMKSGIGLATGDCVATLSADLQDPPELLLDMVKRWLDGEKFMIAVRATRDDPADSKLFSMMYYRLLKWLVIADYPTGGFDFMLVDRAMVGHIVNGPKCVNINLYAYWLGFAPSIITYDRVARRHGKSRWTFTKKLNLFVDTFTGFSVRPIRFMTMLGVGAAVLGFLYGLYVVGFALINGSPAAGFPTLAALVSLFSGLIMVMLGLIGEYLWRIFDAVNRKPEAVIGEVHE</sequence>
<name>A0A364P2R0_9PROT</name>
<feature type="domain" description="Glycosyltransferase 2-like" evidence="2">
    <location>
        <begin position="5"/>
        <end position="134"/>
    </location>
</feature>
<keyword evidence="1" id="KW-0812">Transmembrane</keyword>
<feature type="transmembrane region" description="Helical" evidence="1">
    <location>
        <begin position="267"/>
        <end position="289"/>
    </location>
</feature>
<dbReference type="CDD" id="cd04187">
    <property type="entry name" value="DPM1_like_bac"/>
    <property type="match status" value="1"/>
</dbReference>
<keyword evidence="4" id="KW-1185">Reference proteome</keyword>
<dbReference type="InterPro" id="IPR050256">
    <property type="entry name" value="Glycosyltransferase_2"/>
</dbReference>
<keyword evidence="3" id="KW-0808">Transferase</keyword>
<accession>A0A364P2R0</accession>
<dbReference type="Gene3D" id="3.90.550.10">
    <property type="entry name" value="Spore Coat Polysaccharide Biosynthesis Protein SpsA, Chain A"/>
    <property type="match status" value="1"/>
</dbReference>
<proteinExistence type="predicted"/>
<evidence type="ECO:0000313" key="3">
    <source>
        <dbReference type="EMBL" id="RAU23576.1"/>
    </source>
</evidence>
<dbReference type="Proteomes" id="UP000251075">
    <property type="component" value="Unassembled WGS sequence"/>
</dbReference>
<dbReference type="InterPro" id="IPR001173">
    <property type="entry name" value="Glyco_trans_2-like"/>
</dbReference>
<reference evidence="3 4" key="1">
    <citation type="submission" date="2017-11" db="EMBL/GenBank/DDBJ databases">
        <title>Draft genome sequence of magnetotactic bacterium Magnetospirillum kuznetsovii LBB-42.</title>
        <authorList>
            <person name="Grouzdev D.S."/>
            <person name="Rysina M.S."/>
            <person name="Baslerov R.V."/>
            <person name="Koziaeva V."/>
        </authorList>
    </citation>
    <scope>NUCLEOTIDE SEQUENCE [LARGE SCALE GENOMIC DNA]</scope>
    <source>
        <strain evidence="3 4">LBB-42</strain>
    </source>
</reference>
<feature type="transmembrane region" description="Helical" evidence="1">
    <location>
        <begin position="233"/>
        <end position="255"/>
    </location>
</feature>
<dbReference type="PANTHER" id="PTHR48090">
    <property type="entry name" value="UNDECAPRENYL-PHOSPHATE 4-DEOXY-4-FORMAMIDO-L-ARABINOSE TRANSFERASE-RELATED"/>
    <property type="match status" value="1"/>
</dbReference>
<keyword evidence="1" id="KW-1133">Transmembrane helix</keyword>
<dbReference type="Pfam" id="PF00535">
    <property type="entry name" value="Glycos_transf_2"/>
    <property type="match status" value="1"/>
</dbReference>
<comment type="caution">
    <text evidence="3">The sequence shown here is derived from an EMBL/GenBank/DDBJ whole genome shotgun (WGS) entry which is preliminary data.</text>
</comment>
<evidence type="ECO:0000259" key="2">
    <source>
        <dbReference type="Pfam" id="PF00535"/>
    </source>
</evidence>
<protein>
    <submittedName>
        <fullName evidence="3">Glycosyl transferase</fullName>
    </submittedName>
</protein>
<keyword evidence="1" id="KW-0472">Membrane</keyword>
<gene>
    <name evidence="3" type="ORF">CU669_00260</name>
</gene>
<dbReference type="InterPro" id="IPR029044">
    <property type="entry name" value="Nucleotide-diphossugar_trans"/>
</dbReference>
<evidence type="ECO:0000256" key="1">
    <source>
        <dbReference type="SAM" id="Phobius"/>
    </source>
</evidence>
<dbReference type="RefSeq" id="WP_112141807.1">
    <property type="nucleotide sequence ID" value="NZ_PGTO01000001.1"/>
</dbReference>